<evidence type="ECO:0000313" key="2">
    <source>
        <dbReference type="Proteomes" id="UP000006163"/>
    </source>
</evidence>
<dbReference type="Proteomes" id="UP000006163">
    <property type="component" value="Plasmid VS116_lp17"/>
</dbReference>
<proteinExistence type="predicted"/>
<dbReference type="HOGENOM" id="CLU_2970293_0_0_12"/>
<accession>C0R8W5</accession>
<organism evidence="1 2">
    <name type="scientific">Borreliella valaisiana VS116</name>
    <dbReference type="NCBI Taxonomy" id="445987"/>
    <lineage>
        <taxon>Bacteria</taxon>
        <taxon>Pseudomonadati</taxon>
        <taxon>Spirochaetota</taxon>
        <taxon>Spirochaetia</taxon>
        <taxon>Spirochaetales</taxon>
        <taxon>Borreliaceae</taxon>
        <taxon>Borreliella</taxon>
    </lineage>
</organism>
<name>C0R8W5_BORVA</name>
<sequence length="58" mass="7220">MLSYRFCLKMIQICFTIKAFNVFFKQIGTTFKLKLYIYIYVWIKKMQKPYFINSKKPY</sequence>
<dbReference type="EMBL" id="CP001439">
    <property type="protein sequence ID" value="ACN52904.1"/>
    <property type="molecule type" value="Genomic_DNA"/>
</dbReference>
<keyword evidence="1" id="KW-0614">Plasmid</keyword>
<geneLocation type="plasmid" evidence="1 2">
    <name>VS116_lp17</name>
</geneLocation>
<keyword evidence="2" id="KW-1185">Reference proteome</keyword>
<gene>
    <name evidence="1" type="ORF">BVAVS116_D0010</name>
</gene>
<evidence type="ECO:0000313" key="1">
    <source>
        <dbReference type="EMBL" id="ACN52904.1"/>
    </source>
</evidence>
<protein>
    <submittedName>
        <fullName evidence="1">Uncharacterized protein</fullName>
    </submittedName>
</protein>
<reference evidence="1 2" key="1">
    <citation type="journal article" date="2012" name="J. Bacteriol.">
        <title>Whole-Genome Sequences of Borrelia bissettii, Borrelia valaisiana, and Borrelia spielmanii.</title>
        <authorList>
            <person name="Schutzer S.E."/>
            <person name="Fraser-Liggett C.M."/>
            <person name="Qiu W.G."/>
            <person name="Kraiczy P."/>
            <person name="Mongodin E.F."/>
            <person name="Dunn J.J."/>
            <person name="Luft B.J."/>
            <person name="Casjens S.R."/>
        </authorList>
    </citation>
    <scope>NUCLEOTIDE SEQUENCE [LARGE SCALE GENOMIC DNA]</scope>
    <source>
        <strain evidence="1 2">VS116</strain>
        <plasmid evidence="1">VS116_lp17</plasmid>
    </source>
</reference>
<dbReference type="AlphaFoldDB" id="C0R8W5"/>